<keyword evidence="4" id="KW-0808">Transferase</keyword>
<dbReference type="SMART" id="SM00911">
    <property type="entry name" value="HWE_HK"/>
    <property type="match status" value="1"/>
</dbReference>
<evidence type="ECO:0000256" key="6">
    <source>
        <dbReference type="ARBA" id="ARBA00022777"/>
    </source>
</evidence>
<dbReference type="AlphaFoldDB" id="A0AAE2ZLR6"/>
<keyword evidence="8" id="KW-1133">Transmembrane helix</keyword>
<feature type="domain" description="Signal transduction histidine kinase HWE region" evidence="9">
    <location>
        <begin position="357"/>
        <end position="438"/>
    </location>
</feature>
<gene>
    <name evidence="10" type="ORF">K1W69_18535</name>
</gene>
<dbReference type="CDD" id="cd18774">
    <property type="entry name" value="PDC2_HK_sensor"/>
    <property type="match status" value="1"/>
</dbReference>
<keyword evidence="3" id="KW-0597">Phosphoprotein</keyword>
<dbReference type="RefSeq" id="WP_220229902.1">
    <property type="nucleotide sequence ID" value="NZ_JAICBX010000003.1"/>
</dbReference>
<keyword evidence="6 10" id="KW-0418">Kinase</keyword>
<evidence type="ECO:0000313" key="10">
    <source>
        <dbReference type="EMBL" id="MBW8639199.1"/>
    </source>
</evidence>
<reference evidence="10" key="1">
    <citation type="submission" date="2021-08" db="EMBL/GenBank/DDBJ databases">
        <title>Hoeflea bacterium WL0058 sp. nov., isolated from the sediment.</title>
        <authorList>
            <person name="Wang L."/>
            <person name="Zhang D."/>
        </authorList>
    </citation>
    <scope>NUCLEOTIDE SEQUENCE</scope>
    <source>
        <strain evidence="10">WL0058</strain>
    </source>
</reference>
<feature type="transmembrane region" description="Helical" evidence="8">
    <location>
        <begin position="278"/>
        <end position="297"/>
    </location>
</feature>
<sequence>MKLFPNAPIGAFLVAIVIAAIAPILIFVVLVLQQLEDGQQELLERRALRDARSLASSTNQLLSDMAANIRLVASDPELEAGDLQNFHNRTQSALRHSSLYVILVEEDGQQLLNTRVPFGTPLGPISHLKSLASALESQRLTVSDVFFGQTSKQWVFNVLLPAPPKTRSGDALIITRNAAEVASLISTDSLPEGWSAAILDSAGQVVASIGPDQADTGETFDERLLASFESFSGVTRATIDGKKLLSGYTRLPGWSWNAVAWGPIGSGQEAIRETWRSLILGGVLLLAIAVFAAYLVARQIRKSIIGIAGMANEMGEGKIVAPINTPVREIDTVAKALSTASFDRSQAEDQIRLIMRELAHRTKNQLSLVQAAIRQTARNAETIADFNRSIDARISGLGRSVDLLTSEQWAAVPLETVIRSQMEFFGDITARLDTSGQTVLLKPEATQNLGLILHELATNAVKYGAWSVPTGRVSIEWDIVRHPDKPEDLEINWLEIGGPPAVEPTRKGFGSQVVVSHAQAVFWGAVTTQYGEKGFRWKLVAPLASFIGVKDDE</sequence>
<dbReference type="Proteomes" id="UP001196509">
    <property type="component" value="Unassembled WGS sequence"/>
</dbReference>
<evidence type="ECO:0000259" key="9">
    <source>
        <dbReference type="SMART" id="SM00911"/>
    </source>
</evidence>
<evidence type="ECO:0000256" key="8">
    <source>
        <dbReference type="SAM" id="Phobius"/>
    </source>
</evidence>
<keyword evidence="7" id="KW-0067">ATP-binding</keyword>
<keyword evidence="8" id="KW-0812">Transmembrane</keyword>
<proteinExistence type="predicted"/>
<dbReference type="PANTHER" id="PTHR41523:SF7">
    <property type="entry name" value="HISTIDINE KINASE"/>
    <property type="match status" value="1"/>
</dbReference>
<evidence type="ECO:0000256" key="7">
    <source>
        <dbReference type="ARBA" id="ARBA00022840"/>
    </source>
</evidence>
<evidence type="ECO:0000256" key="2">
    <source>
        <dbReference type="ARBA" id="ARBA00012438"/>
    </source>
</evidence>
<dbReference type="PANTHER" id="PTHR41523">
    <property type="entry name" value="TWO-COMPONENT SYSTEM SENSOR PROTEIN"/>
    <property type="match status" value="1"/>
</dbReference>
<feature type="transmembrane region" description="Helical" evidence="8">
    <location>
        <begin position="12"/>
        <end position="32"/>
    </location>
</feature>
<comment type="caution">
    <text evidence="10">The sequence shown here is derived from an EMBL/GenBank/DDBJ whole genome shotgun (WGS) entry which is preliminary data.</text>
</comment>
<keyword evidence="8" id="KW-0472">Membrane</keyword>
<organism evidence="10 11">
    <name type="scientific">Flavimaribacter sediminis</name>
    <dbReference type="NCBI Taxonomy" id="2865987"/>
    <lineage>
        <taxon>Bacteria</taxon>
        <taxon>Pseudomonadati</taxon>
        <taxon>Pseudomonadota</taxon>
        <taxon>Alphaproteobacteria</taxon>
        <taxon>Hyphomicrobiales</taxon>
        <taxon>Rhizobiaceae</taxon>
        <taxon>Flavimaribacter</taxon>
    </lineage>
</organism>
<dbReference type="GO" id="GO:0004673">
    <property type="term" value="F:protein histidine kinase activity"/>
    <property type="evidence" value="ECO:0007669"/>
    <property type="project" value="UniProtKB-EC"/>
</dbReference>
<dbReference type="GO" id="GO:0005524">
    <property type="term" value="F:ATP binding"/>
    <property type="evidence" value="ECO:0007669"/>
    <property type="project" value="UniProtKB-KW"/>
</dbReference>
<comment type="catalytic activity">
    <reaction evidence="1">
        <text>ATP + protein L-histidine = ADP + protein N-phospho-L-histidine.</text>
        <dbReference type="EC" id="2.7.13.3"/>
    </reaction>
</comment>
<dbReference type="Gene3D" id="6.10.340.10">
    <property type="match status" value="1"/>
</dbReference>
<dbReference type="Gene3D" id="3.30.450.20">
    <property type="entry name" value="PAS domain"/>
    <property type="match status" value="1"/>
</dbReference>
<evidence type="ECO:0000256" key="1">
    <source>
        <dbReference type="ARBA" id="ARBA00000085"/>
    </source>
</evidence>
<name>A0AAE2ZLR6_9HYPH</name>
<evidence type="ECO:0000256" key="4">
    <source>
        <dbReference type="ARBA" id="ARBA00022679"/>
    </source>
</evidence>
<evidence type="ECO:0000313" key="11">
    <source>
        <dbReference type="Proteomes" id="UP001196509"/>
    </source>
</evidence>
<dbReference type="Pfam" id="PF07536">
    <property type="entry name" value="HWE_HK"/>
    <property type="match status" value="1"/>
</dbReference>
<accession>A0AAE2ZLR6</accession>
<dbReference type="EMBL" id="JAICBX010000003">
    <property type="protein sequence ID" value="MBW8639199.1"/>
    <property type="molecule type" value="Genomic_DNA"/>
</dbReference>
<evidence type="ECO:0000256" key="3">
    <source>
        <dbReference type="ARBA" id="ARBA00022553"/>
    </source>
</evidence>
<dbReference type="InterPro" id="IPR011102">
    <property type="entry name" value="Sig_transdc_His_kinase_HWE"/>
</dbReference>
<dbReference type="InterPro" id="IPR036890">
    <property type="entry name" value="HATPase_C_sf"/>
</dbReference>
<keyword evidence="5" id="KW-0547">Nucleotide-binding</keyword>
<keyword evidence="11" id="KW-1185">Reference proteome</keyword>
<dbReference type="Gene3D" id="3.30.565.10">
    <property type="entry name" value="Histidine kinase-like ATPase, C-terminal domain"/>
    <property type="match status" value="1"/>
</dbReference>
<protein>
    <recommendedName>
        <fullName evidence="2">histidine kinase</fullName>
        <ecNumber evidence="2">2.7.13.3</ecNumber>
    </recommendedName>
</protein>
<evidence type="ECO:0000256" key="5">
    <source>
        <dbReference type="ARBA" id="ARBA00022741"/>
    </source>
</evidence>
<dbReference type="EC" id="2.7.13.3" evidence="2"/>